<protein>
    <submittedName>
        <fullName evidence="2">Uncharacterized protein</fullName>
    </submittedName>
</protein>
<gene>
    <name evidence="2" type="ORF">HCJ94_23180</name>
</gene>
<feature type="transmembrane region" description="Helical" evidence="1">
    <location>
        <begin position="7"/>
        <end position="23"/>
    </location>
</feature>
<keyword evidence="1" id="KW-0812">Transmembrane</keyword>
<name>A0ABX0ZG67_9ACTN</name>
<accession>A0ABX0ZG67</accession>
<evidence type="ECO:0000313" key="3">
    <source>
        <dbReference type="Proteomes" id="UP000783871"/>
    </source>
</evidence>
<proteinExistence type="predicted"/>
<sequence>MPARLPLRWLIIMGISAAVGIMIGSAEGVPAGVLASVVTAGALHKIVK</sequence>
<organism evidence="2 3">
    <name type="scientific">Micromonospora thermarum</name>
    <dbReference type="NCBI Taxonomy" id="2720024"/>
    <lineage>
        <taxon>Bacteria</taxon>
        <taxon>Bacillati</taxon>
        <taxon>Actinomycetota</taxon>
        <taxon>Actinomycetes</taxon>
        <taxon>Micromonosporales</taxon>
        <taxon>Micromonosporaceae</taxon>
        <taxon>Micromonospora</taxon>
    </lineage>
</organism>
<keyword evidence="1" id="KW-0472">Membrane</keyword>
<dbReference type="EMBL" id="JAATEO010000029">
    <property type="protein sequence ID" value="NJP34805.1"/>
    <property type="molecule type" value="Genomic_DNA"/>
</dbReference>
<evidence type="ECO:0000256" key="1">
    <source>
        <dbReference type="SAM" id="Phobius"/>
    </source>
</evidence>
<reference evidence="2 3" key="1">
    <citation type="submission" date="2020-03" db="EMBL/GenBank/DDBJ databases">
        <title>WGS of actinomycetes isolated from Thailand.</title>
        <authorList>
            <person name="Thawai C."/>
        </authorList>
    </citation>
    <scope>NUCLEOTIDE SEQUENCE [LARGE SCALE GENOMIC DNA]</scope>
    <source>
        <strain evidence="2 3">HSS6-12</strain>
    </source>
</reference>
<keyword evidence="1" id="KW-1133">Transmembrane helix</keyword>
<comment type="caution">
    <text evidence="2">The sequence shown here is derived from an EMBL/GenBank/DDBJ whole genome shotgun (WGS) entry which is preliminary data.</text>
</comment>
<evidence type="ECO:0000313" key="2">
    <source>
        <dbReference type="EMBL" id="NJP34805.1"/>
    </source>
</evidence>
<keyword evidence="3" id="KW-1185">Reference proteome</keyword>
<dbReference type="Proteomes" id="UP000783871">
    <property type="component" value="Unassembled WGS sequence"/>
</dbReference>